<dbReference type="SUPFAM" id="SSF51126">
    <property type="entry name" value="Pectin lyase-like"/>
    <property type="match status" value="1"/>
</dbReference>
<organism evidence="3 4">
    <name type="scientific">Marinicella pacifica</name>
    <dbReference type="NCBI Taxonomy" id="1171543"/>
    <lineage>
        <taxon>Bacteria</taxon>
        <taxon>Pseudomonadati</taxon>
        <taxon>Pseudomonadota</taxon>
        <taxon>Gammaproteobacteria</taxon>
        <taxon>Lysobacterales</taxon>
        <taxon>Marinicellaceae</taxon>
        <taxon>Marinicella</taxon>
    </lineage>
</organism>
<sequence length="661" mass="70921">MKNILILIMTVISLPAAAFSFWPGGAAPCNTTLQACIDGSPVGEYIEIRTNSTINENIFANKAVSLVAANGYKPKFSVGNNVQVYANGAYTVRVKGLTLLGGSMQVVGAGAPHSIYVTHNDVTHTNANVASIRVYNTSYDDIHFDVSYNRVHTNFLNSPSDEFGAISVYKTIGNGTATGRVYGNTVTAVGIESRGIMLNERVGGGIDMNVIGNEIYGATQGGVYVLSEHNNSDIHAKIGSNAFYRHDDFYFPSGVHLEALDGDIEAEIVNNSMIESRYGVDIIEVPGAMVDAYVYNNLVAYGITGFYFPAAATVTHDYNLVYDVTSNTGYTPGPNALSINPQIVGLQNARLRPGSPAIDSAQSIALLALGGSPFIDADGGIRMKKKGSGAAQLDIGAYESGDVFYTHVNKGTGSYISTLDHPDLNGDSGADEIHITSNWSHNGAVGPYNNDNEGIYYTGGKWRVFNEGLVDIEPNAAFNVAKFAAVSNTFEHEVTAAGNNYTNINKSGLDGQSQRILQVTQHWTGTYNDHPPGVWYGFGKWNISNLDLVNIPNGANYNVYFQEPSKSAWEHVASAANIVSNRTTLDNPIINGVPCAQVHVTQSVSQGVYNAHPVGVYYSGGYWRVYNQDLAAMPVDAAFHVVVSPEQVAACSDLIFKDGFD</sequence>
<reference evidence="3" key="2">
    <citation type="submission" date="2020-09" db="EMBL/GenBank/DDBJ databases">
        <authorList>
            <person name="Sun Q."/>
            <person name="Zhou Y."/>
        </authorList>
    </citation>
    <scope>NUCLEOTIDE SEQUENCE</scope>
    <source>
        <strain evidence="3">CGMCC 1.12181</strain>
    </source>
</reference>
<feature type="domain" description="DUF7452" evidence="2">
    <location>
        <begin position="407"/>
        <end position="481"/>
    </location>
</feature>
<dbReference type="AlphaFoldDB" id="A0A917CWJ0"/>
<dbReference type="Proteomes" id="UP000605253">
    <property type="component" value="Unassembled WGS sequence"/>
</dbReference>
<gene>
    <name evidence="3" type="ORF">GCM10011365_22500</name>
</gene>
<dbReference type="EMBL" id="BMEO01000012">
    <property type="protein sequence ID" value="GGG00748.1"/>
    <property type="molecule type" value="Genomic_DNA"/>
</dbReference>
<evidence type="ECO:0000313" key="3">
    <source>
        <dbReference type="EMBL" id="GGG00748.1"/>
    </source>
</evidence>
<feature type="domain" description="DUF7452" evidence="2">
    <location>
        <begin position="539"/>
        <end position="643"/>
    </location>
</feature>
<keyword evidence="1" id="KW-0732">Signal</keyword>
<feature type="chain" id="PRO_5037792733" description="DUF7452 domain-containing protein" evidence="1">
    <location>
        <begin position="19"/>
        <end position="661"/>
    </location>
</feature>
<evidence type="ECO:0000256" key="1">
    <source>
        <dbReference type="SAM" id="SignalP"/>
    </source>
</evidence>
<dbReference type="Pfam" id="PF24249">
    <property type="entry name" value="DUF7452"/>
    <property type="match status" value="2"/>
</dbReference>
<evidence type="ECO:0000259" key="2">
    <source>
        <dbReference type="Pfam" id="PF24249"/>
    </source>
</evidence>
<protein>
    <recommendedName>
        <fullName evidence="2">DUF7452 domain-containing protein</fullName>
    </recommendedName>
</protein>
<dbReference type="InterPro" id="IPR011050">
    <property type="entry name" value="Pectin_lyase_fold/virulence"/>
</dbReference>
<dbReference type="InterPro" id="IPR055875">
    <property type="entry name" value="DUF7452"/>
</dbReference>
<accession>A0A917CWJ0</accession>
<dbReference type="NCBIfam" id="NF041518">
    <property type="entry name" value="choice_anch_Q"/>
    <property type="match status" value="1"/>
</dbReference>
<keyword evidence="4" id="KW-1185">Reference proteome</keyword>
<dbReference type="InterPro" id="IPR059226">
    <property type="entry name" value="Choice_anch_Q_dom"/>
</dbReference>
<evidence type="ECO:0000313" key="4">
    <source>
        <dbReference type="Proteomes" id="UP000605253"/>
    </source>
</evidence>
<comment type="caution">
    <text evidence="3">The sequence shown here is derived from an EMBL/GenBank/DDBJ whole genome shotgun (WGS) entry which is preliminary data.</text>
</comment>
<name>A0A917CWJ0_9GAMM</name>
<feature type="signal peptide" evidence="1">
    <location>
        <begin position="1"/>
        <end position="18"/>
    </location>
</feature>
<dbReference type="RefSeq" id="WP_188365850.1">
    <property type="nucleotide sequence ID" value="NZ_BAABJF010000009.1"/>
</dbReference>
<reference evidence="3" key="1">
    <citation type="journal article" date="2014" name="Int. J. Syst. Evol. Microbiol.">
        <title>Complete genome sequence of Corynebacterium casei LMG S-19264T (=DSM 44701T), isolated from a smear-ripened cheese.</title>
        <authorList>
            <consortium name="US DOE Joint Genome Institute (JGI-PGF)"/>
            <person name="Walter F."/>
            <person name="Albersmeier A."/>
            <person name="Kalinowski J."/>
            <person name="Ruckert C."/>
        </authorList>
    </citation>
    <scope>NUCLEOTIDE SEQUENCE</scope>
    <source>
        <strain evidence="3">CGMCC 1.12181</strain>
    </source>
</reference>
<proteinExistence type="predicted"/>